<reference evidence="3" key="1">
    <citation type="journal article" date="2019" name="Int. J. Syst. Evol. Microbiol.">
        <title>The Global Catalogue of Microorganisms (GCM) 10K type strain sequencing project: providing services to taxonomists for standard genome sequencing and annotation.</title>
        <authorList>
            <consortium name="The Broad Institute Genomics Platform"/>
            <consortium name="The Broad Institute Genome Sequencing Center for Infectious Disease"/>
            <person name="Wu L."/>
            <person name="Ma J."/>
        </authorList>
    </citation>
    <scope>NUCLEOTIDE SEQUENCE [LARGE SCALE GENOMIC DNA]</scope>
    <source>
        <strain evidence="3">JCM 18283</strain>
    </source>
</reference>
<protein>
    <submittedName>
        <fullName evidence="2">Uncharacterized protein</fullName>
    </submittedName>
</protein>
<feature type="region of interest" description="Disordered" evidence="1">
    <location>
        <begin position="1"/>
        <end position="54"/>
    </location>
</feature>
<name>A0ABP9G6E4_9SPHI</name>
<keyword evidence="3" id="KW-1185">Reference proteome</keyword>
<proteinExistence type="predicted"/>
<comment type="caution">
    <text evidence="2">The sequence shown here is derived from an EMBL/GenBank/DDBJ whole genome shotgun (WGS) entry which is preliminary data.</text>
</comment>
<feature type="compositionally biased region" description="Basic and acidic residues" evidence="1">
    <location>
        <begin position="1"/>
        <end position="42"/>
    </location>
</feature>
<accession>A0ABP9G6E4</accession>
<organism evidence="2 3">
    <name type="scientific">Mucilaginibacter defluvii</name>
    <dbReference type="NCBI Taxonomy" id="1196019"/>
    <lineage>
        <taxon>Bacteria</taxon>
        <taxon>Pseudomonadati</taxon>
        <taxon>Bacteroidota</taxon>
        <taxon>Sphingobacteriia</taxon>
        <taxon>Sphingobacteriales</taxon>
        <taxon>Sphingobacteriaceae</taxon>
        <taxon>Mucilaginibacter</taxon>
    </lineage>
</organism>
<evidence type="ECO:0000313" key="3">
    <source>
        <dbReference type="Proteomes" id="UP001501436"/>
    </source>
</evidence>
<dbReference type="EMBL" id="BAABJI010000004">
    <property type="protein sequence ID" value="GAA4930529.1"/>
    <property type="molecule type" value="Genomic_DNA"/>
</dbReference>
<evidence type="ECO:0000313" key="2">
    <source>
        <dbReference type="EMBL" id="GAA4930529.1"/>
    </source>
</evidence>
<evidence type="ECO:0000256" key="1">
    <source>
        <dbReference type="SAM" id="MobiDB-lite"/>
    </source>
</evidence>
<dbReference type="Proteomes" id="UP001501436">
    <property type="component" value="Unassembled WGS sequence"/>
</dbReference>
<gene>
    <name evidence="2" type="ORF">GCM10023313_39250</name>
</gene>
<dbReference type="RefSeq" id="WP_345334160.1">
    <property type="nucleotide sequence ID" value="NZ_BAABJI010000004.1"/>
</dbReference>
<sequence length="54" mass="6275">MAKQHHKEEEKELRTEGPISEKDEVKEAESRTAKQQPKKTDESVAADLKNREKK</sequence>